<dbReference type="EMBL" id="AWTT01000001">
    <property type="protein sequence ID" value="KIS04295.1"/>
    <property type="molecule type" value="Genomic_DNA"/>
</dbReference>
<gene>
    <name evidence="5" type="ORF">WDC_0032</name>
</gene>
<dbReference type="STRING" id="1335616.WDC_0032"/>
<evidence type="ECO:0000259" key="4">
    <source>
        <dbReference type="Pfam" id="PF01156"/>
    </source>
</evidence>
<dbReference type="AlphaFoldDB" id="A0A0D1A8Y6"/>
<protein>
    <submittedName>
        <fullName evidence="5">Inosine-uridine preferring nucleoside hydrolase</fullName>
        <ecNumber evidence="5">3.2.2.1</ecNumber>
    </submittedName>
</protein>
<dbReference type="GO" id="GO:0006152">
    <property type="term" value="P:purine nucleoside catabolic process"/>
    <property type="evidence" value="ECO:0007669"/>
    <property type="project" value="TreeGrafter"/>
</dbReference>
<keyword evidence="3" id="KW-0472">Membrane</keyword>
<proteinExistence type="predicted"/>
<sequence length="342" mass="38022">MQNIYFNHDGNVDDLVSLLLLQMPDVNLIGVSAVGADSYLQPAVEASRKIIDRFGQQTNLEVAASNSRAVNQFPKEWRLSSFSFNNFPMLNEQSKIETKLAKQPAHLDMIEKLQNTAGLTTLVMTGPLTDLARALAVDPTITKKIDRLFWMGGTMNNQGNVAEPEQDGTMEWNAYWDPEAVKTVWDSDIDIQMVGLESTDQVPLTKKLRDHWASLRRFPAVDLIGQGYALVLSYEANSTYYLWDVLTTVSSHYPDIVTSKKVTSDVLVEGPGAGRTFITPTGRPITLVTSVDKDAFFTQIDELASGAQLNPIKCKKAIEENIFPSIAFLILILILILLITVR</sequence>
<evidence type="ECO:0000256" key="3">
    <source>
        <dbReference type="SAM" id="Phobius"/>
    </source>
</evidence>
<dbReference type="InterPro" id="IPR023186">
    <property type="entry name" value="IUNH"/>
</dbReference>
<keyword evidence="1 5" id="KW-0378">Hydrolase</keyword>
<comment type="caution">
    <text evidence="5">The sequence shown here is derived from an EMBL/GenBank/DDBJ whole genome shotgun (WGS) entry which is preliminary data.</text>
</comment>
<dbReference type="CDD" id="cd02647">
    <property type="entry name" value="nuc_hydro_TvIAG"/>
    <property type="match status" value="1"/>
</dbReference>
<feature type="domain" description="Inosine/uridine-preferring nucleoside hydrolase" evidence="4">
    <location>
        <begin position="4"/>
        <end position="297"/>
    </location>
</feature>
<dbReference type="InterPro" id="IPR001910">
    <property type="entry name" value="Inosine/uridine_hydrolase_dom"/>
</dbReference>
<dbReference type="Proteomes" id="UP000032279">
    <property type="component" value="Unassembled WGS sequence"/>
</dbReference>
<keyword evidence="3" id="KW-0812">Transmembrane</keyword>
<dbReference type="OrthoDB" id="9797882at2"/>
<dbReference type="SUPFAM" id="SSF53590">
    <property type="entry name" value="Nucleoside hydrolase"/>
    <property type="match status" value="1"/>
</dbReference>
<dbReference type="GO" id="GO:0005829">
    <property type="term" value="C:cytosol"/>
    <property type="evidence" value="ECO:0007669"/>
    <property type="project" value="TreeGrafter"/>
</dbReference>
<keyword evidence="2 5" id="KW-0326">Glycosidase</keyword>
<evidence type="ECO:0000313" key="5">
    <source>
        <dbReference type="EMBL" id="KIS04295.1"/>
    </source>
</evidence>
<keyword evidence="6" id="KW-1185">Reference proteome</keyword>
<keyword evidence="3" id="KW-1133">Transmembrane helix</keyword>
<feature type="transmembrane region" description="Helical" evidence="3">
    <location>
        <begin position="322"/>
        <end position="341"/>
    </location>
</feature>
<accession>A0A0D1A8Y6</accession>
<dbReference type="PANTHER" id="PTHR12304:SF46">
    <property type="entry name" value="INOSINE-ADENOSINE-GUANOSINE-NUCLEOSIDE HYDROLASE"/>
    <property type="match status" value="1"/>
</dbReference>
<dbReference type="InterPro" id="IPR036452">
    <property type="entry name" value="Ribo_hydro-like"/>
</dbReference>
<organism evidence="5 6">
    <name type="scientific">Paucilactobacillus wasatchensis</name>
    <dbReference type="NCBI Taxonomy" id="1335616"/>
    <lineage>
        <taxon>Bacteria</taxon>
        <taxon>Bacillati</taxon>
        <taxon>Bacillota</taxon>
        <taxon>Bacilli</taxon>
        <taxon>Lactobacillales</taxon>
        <taxon>Lactobacillaceae</taxon>
        <taxon>Paucilactobacillus</taxon>
    </lineage>
</organism>
<dbReference type="EC" id="3.2.2.1" evidence="5"/>
<dbReference type="RefSeq" id="WP_082040870.1">
    <property type="nucleotide sequence ID" value="NZ_AWTT01000001.1"/>
</dbReference>
<dbReference type="Pfam" id="PF01156">
    <property type="entry name" value="IU_nuc_hydro"/>
    <property type="match status" value="1"/>
</dbReference>
<dbReference type="PANTHER" id="PTHR12304">
    <property type="entry name" value="INOSINE-URIDINE PREFERRING NUCLEOSIDE HYDROLASE"/>
    <property type="match status" value="1"/>
</dbReference>
<reference evidence="5 6" key="1">
    <citation type="submission" date="2013-08" db="EMBL/GenBank/DDBJ databases">
        <title>Lactobacillus wasatchii sp. WDC04, a late gas producing bacteria isolated from aged chedder cheese.</title>
        <authorList>
            <person name="Oberg C.J."/>
            <person name="Culumber M."/>
            <person name="McMahon D.J."/>
            <person name="Broadbent J.R."/>
            <person name="Oberg T.S."/>
            <person name="Ortaki F."/>
        </authorList>
    </citation>
    <scope>NUCLEOTIDE SEQUENCE [LARGE SCALE GENOMIC DNA]</scope>
    <source>
        <strain evidence="5 6">WDC04</strain>
    </source>
</reference>
<evidence type="ECO:0000313" key="6">
    <source>
        <dbReference type="Proteomes" id="UP000032279"/>
    </source>
</evidence>
<evidence type="ECO:0000256" key="2">
    <source>
        <dbReference type="ARBA" id="ARBA00023295"/>
    </source>
</evidence>
<dbReference type="Gene3D" id="3.90.245.10">
    <property type="entry name" value="Ribonucleoside hydrolase-like"/>
    <property type="match status" value="1"/>
</dbReference>
<evidence type="ECO:0000256" key="1">
    <source>
        <dbReference type="ARBA" id="ARBA00022801"/>
    </source>
</evidence>
<dbReference type="GO" id="GO:0008477">
    <property type="term" value="F:purine nucleosidase activity"/>
    <property type="evidence" value="ECO:0007669"/>
    <property type="project" value="UniProtKB-EC"/>
</dbReference>
<name>A0A0D1A8Y6_9LACO</name>
<dbReference type="PATRIC" id="fig|1335616.4.peg.32"/>